<dbReference type="Proteomes" id="UP000184050">
    <property type="component" value="Unassembled WGS sequence"/>
</dbReference>
<evidence type="ECO:0000313" key="1">
    <source>
        <dbReference type="EMBL" id="SHK01657.1"/>
    </source>
</evidence>
<dbReference type="EMBL" id="FQZE01000050">
    <property type="protein sequence ID" value="SHK01657.1"/>
    <property type="molecule type" value="Genomic_DNA"/>
</dbReference>
<organism evidence="1 2">
    <name type="scientific">Tangfeifania diversioriginum</name>
    <dbReference type="NCBI Taxonomy" id="1168035"/>
    <lineage>
        <taxon>Bacteria</taxon>
        <taxon>Pseudomonadati</taxon>
        <taxon>Bacteroidota</taxon>
        <taxon>Bacteroidia</taxon>
        <taxon>Marinilabiliales</taxon>
        <taxon>Prolixibacteraceae</taxon>
        <taxon>Tangfeifania</taxon>
    </lineage>
</organism>
<proteinExistence type="predicted"/>
<gene>
    <name evidence="1" type="ORF">SAMN05444280_15010</name>
</gene>
<dbReference type="OrthoDB" id="1422734at2"/>
<name>A0A1M6P0Y9_9BACT</name>
<reference evidence="1 2" key="1">
    <citation type="submission" date="2016-11" db="EMBL/GenBank/DDBJ databases">
        <authorList>
            <person name="Jaros S."/>
            <person name="Januszkiewicz K."/>
            <person name="Wedrychowicz H."/>
        </authorList>
    </citation>
    <scope>NUCLEOTIDE SEQUENCE [LARGE SCALE GENOMIC DNA]</scope>
    <source>
        <strain evidence="1 2">DSM 27063</strain>
    </source>
</reference>
<evidence type="ECO:0000313" key="2">
    <source>
        <dbReference type="Proteomes" id="UP000184050"/>
    </source>
</evidence>
<dbReference type="STRING" id="1168035.SAMN05444280_15010"/>
<accession>A0A1M6P0Y9</accession>
<protein>
    <submittedName>
        <fullName evidence="1">Uncharacterized protein</fullName>
    </submittedName>
</protein>
<dbReference type="AlphaFoldDB" id="A0A1M6P0Y9"/>
<sequence>MKSFLPVLLIICSFYSGFCQNKSELVIDETAKKTFSQTELEGIQSMIRFVDSCVVKETNLTDINAAYHAYLERQKEFMKKGEMMSPLIKDAVKFSFLERLDSNAVKSIWHIDDYIKEIGTRDTSLTDVHGIKTISINLFGSYMDYLKKIGETDERYKNIAETVEIAGDISPATTGWFLLNHNEFDFMLFKDRLFATVFILRLGDPFEEKVDRYLESKSNHQ</sequence>
<dbReference type="RefSeq" id="WP_139279662.1">
    <property type="nucleotide sequence ID" value="NZ_FQZE01000050.1"/>
</dbReference>
<keyword evidence="2" id="KW-1185">Reference proteome</keyword>